<name>A0A7Y3RM43_9PROT</name>
<protein>
    <submittedName>
        <fullName evidence="2">Uncharacterized protein</fullName>
    </submittedName>
</protein>
<keyword evidence="1" id="KW-0472">Membrane</keyword>
<keyword evidence="1" id="KW-0812">Transmembrane</keyword>
<accession>A0A7Y3RM43</accession>
<evidence type="ECO:0000256" key="1">
    <source>
        <dbReference type="SAM" id="Phobius"/>
    </source>
</evidence>
<keyword evidence="1" id="KW-1133">Transmembrane helix</keyword>
<reference evidence="2 3" key="1">
    <citation type="submission" date="2020-05" db="EMBL/GenBank/DDBJ databases">
        <title>Parvularcula mediterraneae sp. nov., isolated from polypropylene straw from shallow seawater of the seashore of Laganas in Zakynthos island, Greece.</title>
        <authorList>
            <person name="Szabo I."/>
            <person name="Al-Omari J."/>
            <person name="Rado J."/>
            <person name="Szerdahelyi G.S."/>
        </authorList>
    </citation>
    <scope>NUCLEOTIDE SEQUENCE [LARGE SCALE GENOMIC DNA]</scope>
    <source>
        <strain evidence="2 3">ZS-1/3</strain>
    </source>
</reference>
<proteinExistence type="predicted"/>
<evidence type="ECO:0000313" key="3">
    <source>
        <dbReference type="Proteomes" id="UP000536835"/>
    </source>
</evidence>
<dbReference type="Proteomes" id="UP000536835">
    <property type="component" value="Unassembled WGS sequence"/>
</dbReference>
<keyword evidence="3" id="KW-1185">Reference proteome</keyword>
<dbReference type="RefSeq" id="WP_173199231.1">
    <property type="nucleotide sequence ID" value="NZ_JABFCX010000003.1"/>
</dbReference>
<comment type="caution">
    <text evidence="2">The sequence shown here is derived from an EMBL/GenBank/DDBJ whole genome shotgun (WGS) entry which is preliminary data.</text>
</comment>
<feature type="transmembrane region" description="Helical" evidence="1">
    <location>
        <begin position="26"/>
        <end position="44"/>
    </location>
</feature>
<dbReference type="EMBL" id="JABFCX010000003">
    <property type="protein sequence ID" value="NNU16608.1"/>
    <property type="molecule type" value="Genomic_DNA"/>
</dbReference>
<dbReference type="AlphaFoldDB" id="A0A7Y3RM43"/>
<organism evidence="2 3">
    <name type="scientific">Parvularcula mediterranea</name>
    <dbReference type="NCBI Taxonomy" id="2732508"/>
    <lineage>
        <taxon>Bacteria</taxon>
        <taxon>Pseudomonadati</taxon>
        <taxon>Pseudomonadota</taxon>
        <taxon>Alphaproteobacteria</taxon>
        <taxon>Parvularculales</taxon>
        <taxon>Parvularculaceae</taxon>
        <taxon>Parvularcula</taxon>
    </lineage>
</organism>
<evidence type="ECO:0000313" key="2">
    <source>
        <dbReference type="EMBL" id="NNU16608.1"/>
    </source>
</evidence>
<gene>
    <name evidence="2" type="ORF">HK107_09775</name>
</gene>
<sequence>MRKGTSIGVAVAVGVGIGVAIKDPVAGMATAGVIAILLILFGRLRK</sequence>